<dbReference type="SMART" id="SM00347">
    <property type="entry name" value="HTH_MARR"/>
    <property type="match status" value="1"/>
</dbReference>
<dbReference type="InterPro" id="IPR001845">
    <property type="entry name" value="HTH_ArsR_DNA-bd_dom"/>
</dbReference>
<dbReference type="EMBL" id="FOSL01000004">
    <property type="protein sequence ID" value="SFK26626.1"/>
    <property type="molecule type" value="Genomic_DNA"/>
</dbReference>
<proteinExistence type="predicted"/>
<dbReference type="InterPro" id="IPR036388">
    <property type="entry name" value="WH-like_DNA-bd_sf"/>
</dbReference>
<dbReference type="RefSeq" id="WP_149759873.1">
    <property type="nucleotide sequence ID" value="NZ_BSPE01000007.1"/>
</dbReference>
<name>A0A1I3Y5X4_9HYPH</name>
<dbReference type="InterPro" id="IPR000835">
    <property type="entry name" value="HTH_MarR-typ"/>
</dbReference>
<keyword evidence="3" id="KW-0804">Transcription</keyword>
<dbReference type="SMART" id="SM00418">
    <property type="entry name" value="HTH_ARSR"/>
    <property type="match status" value="1"/>
</dbReference>
<accession>A0A1I3Y5X4</accession>
<dbReference type="GO" id="GO:0003677">
    <property type="term" value="F:DNA binding"/>
    <property type="evidence" value="ECO:0007669"/>
    <property type="project" value="UniProtKB-KW"/>
</dbReference>
<gene>
    <name evidence="5" type="ORF">SAMN04488498_104196</name>
</gene>
<dbReference type="Gene3D" id="1.10.10.10">
    <property type="entry name" value="Winged helix-like DNA-binding domain superfamily/Winged helix DNA-binding domain"/>
    <property type="match status" value="1"/>
</dbReference>
<protein>
    <submittedName>
        <fullName evidence="5">DNA-binding transcriptional regulator, MarR family</fullName>
    </submittedName>
</protein>
<evidence type="ECO:0000256" key="1">
    <source>
        <dbReference type="ARBA" id="ARBA00023015"/>
    </source>
</evidence>
<dbReference type="InterPro" id="IPR011991">
    <property type="entry name" value="ArsR-like_HTH"/>
</dbReference>
<dbReference type="SUPFAM" id="SSF46785">
    <property type="entry name" value="Winged helix' DNA-binding domain"/>
    <property type="match status" value="1"/>
</dbReference>
<sequence>MTSEPTDDLSGQLKFIGATCLVRSARRTANVVTRAYNQHLAPSGLEVTQFSILCTIAMELAKSASELADMVGVERSTLARNLDRLIAAGLVEAEKGDGRRLVHRLTDRGAAMIAQALPLWRQAQDDFIERLPAAKDADIRDDLKLLRRAARGILAEAP</sequence>
<evidence type="ECO:0000313" key="5">
    <source>
        <dbReference type="EMBL" id="SFK26626.1"/>
    </source>
</evidence>
<reference evidence="5 6" key="1">
    <citation type="submission" date="2016-10" db="EMBL/GenBank/DDBJ databases">
        <authorList>
            <person name="Varghese N."/>
            <person name="Submissions S."/>
        </authorList>
    </citation>
    <scope>NUCLEOTIDE SEQUENCE [LARGE SCALE GENOMIC DNA]</scope>
    <source>
        <strain evidence="5 6">DSM 21822</strain>
    </source>
</reference>
<dbReference type="PANTHER" id="PTHR42756">
    <property type="entry name" value="TRANSCRIPTIONAL REGULATOR, MARR"/>
    <property type="match status" value="1"/>
</dbReference>
<dbReference type="Pfam" id="PF12802">
    <property type="entry name" value="MarR_2"/>
    <property type="match status" value="1"/>
</dbReference>
<keyword evidence="1" id="KW-0805">Transcription regulation</keyword>
<keyword evidence="6" id="KW-1185">Reference proteome</keyword>
<evidence type="ECO:0000259" key="4">
    <source>
        <dbReference type="PROSITE" id="PS50995"/>
    </source>
</evidence>
<evidence type="ECO:0000256" key="2">
    <source>
        <dbReference type="ARBA" id="ARBA00023125"/>
    </source>
</evidence>
<evidence type="ECO:0000256" key="3">
    <source>
        <dbReference type="ARBA" id="ARBA00023163"/>
    </source>
</evidence>
<dbReference type="GO" id="GO:0003700">
    <property type="term" value="F:DNA-binding transcription factor activity"/>
    <property type="evidence" value="ECO:0007669"/>
    <property type="project" value="InterPro"/>
</dbReference>
<evidence type="ECO:0000313" key="6">
    <source>
        <dbReference type="Proteomes" id="UP000323300"/>
    </source>
</evidence>
<organism evidence="5 6">
    <name type="scientific">Neomesorhizobium albiziae</name>
    <dbReference type="NCBI Taxonomy" id="335020"/>
    <lineage>
        <taxon>Bacteria</taxon>
        <taxon>Pseudomonadati</taxon>
        <taxon>Pseudomonadota</taxon>
        <taxon>Alphaproteobacteria</taxon>
        <taxon>Hyphomicrobiales</taxon>
        <taxon>Phyllobacteriaceae</taxon>
        <taxon>Neomesorhizobium</taxon>
    </lineage>
</organism>
<dbReference type="PANTHER" id="PTHR42756:SF1">
    <property type="entry name" value="TRANSCRIPTIONAL REPRESSOR OF EMRAB OPERON"/>
    <property type="match status" value="1"/>
</dbReference>
<feature type="domain" description="HTH marR-type" evidence="4">
    <location>
        <begin position="18"/>
        <end position="151"/>
    </location>
</feature>
<dbReference type="Proteomes" id="UP000323300">
    <property type="component" value="Unassembled WGS sequence"/>
</dbReference>
<dbReference type="PROSITE" id="PS50995">
    <property type="entry name" value="HTH_MARR_2"/>
    <property type="match status" value="1"/>
</dbReference>
<dbReference type="InterPro" id="IPR036390">
    <property type="entry name" value="WH_DNA-bd_sf"/>
</dbReference>
<dbReference type="OrthoDB" id="2287011at2"/>
<dbReference type="CDD" id="cd00090">
    <property type="entry name" value="HTH_ARSR"/>
    <property type="match status" value="1"/>
</dbReference>
<dbReference type="AlphaFoldDB" id="A0A1I3Y5X4"/>
<keyword evidence="2 5" id="KW-0238">DNA-binding</keyword>